<evidence type="ECO:0000313" key="2">
    <source>
        <dbReference type="Proteomes" id="UP001430306"/>
    </source>
</evidence>
<accession>A0ABS8NP50</accession>
<keyword evidence="2" id="KW-1185">Reference proteome</keyword>
<dbReference type="Gene3D" id="3.20.20.370">
    <property type="entry name" value="Glycoside hydrolase/deacetylase"/>
    <property type="match status" value="1"/>
</dbReference>
<proteinExistence type="predicted"/>
<dbReference type="InterPro" id="IPR018763">
    <property type="entry name" value="DUF2334"/>
</dbReference>
<evidence type="ECO:0000313" key="1">
    <source>
        <dbReference type="EMBL" id="MCC9645276.1"/>
    </source>
</evidence>
<sequence>MSDRSRRPALFSIHDVMPETIDAVGELISLFHRYDVRKIMLLVVPGRNWRMADLSQLREWQSQGCELAGHGWTHRCQFIRGWKHRLHSTLLSRNVAEHLSLNEDGVVQLMSKCADWFLENSFPRPSLYVPPAWAMGRVRSSRLQAIPFNMVETLSEVVRIDQSRRVRLPLIGFEADTAFREWSLRCLNRGNELLARLAMKPLRVAIHPFDLRFRLGGQLEDSIVSGWQPIGYQSIFKSMTPKE</sequence>
<gene>
    <name evidence="1" type="ORF">LOC71_23605</name>
</gene>
<protein>
    <submittedName>
        <fullName evidence="1">Polysaccharide deacetylase family protein</fullName>
    </submittedName>
</protein>
<dbReference type="Proteomes" id="UP001430306">
    <property type="component" value="Unassembled WGS sequence"/>
</dbReference>
<dbReference type="RefSeq" id="WP_230276903.1">
    <property type="nucleotide sequence ID" value="NZ_JAJKFW010000064.1"/>
</dbReference>
<dbReference type="InterPro" id="IPR011330">
    <property type="entry name" value="Glyco_hydro/deAcase_b/a-brl"/>
</dbReference>
<dbReference type="EMBL" id="JAJKFW010000064">
    <property type="protein sequence ID" value="MCC9645276.1"/>
    <property type="molecule type" value="Genomic_DNA"/>
</dbReference>
<name>A0ABS8NP50_9BACT</name>
<dbReference type="Pfam" id="PF10096">
    <property type="entry name" value="DUF2334"/>
    <property type="match status" value="1"/>
</dbReference>
<comment type="caution">
    <text evidence="1">The sequence shown here is derived from an EMBL/GenBank/DDBJ whole genome shotgun (WGS) entry which is preliminary data.</text>
</comment>
<dbReference type="SUPFAM" id="SSF88713">
    <property type="entry name" value="Glycoside hydrolase/deacetylase"/>
    <property type="match status" value="1"/>
</dbReference>
<dbReference type="CDD" id="cd11374">
    <property type="entry name" value="CE4_u10"/>
    <property type="match status" value="1"/>
</dbReference>
<organism evidence="1 2">
    <name type="scientific">Rhodopirellula halodulae</name>
    <dbReference type="NCBI Taxonomy" id="2894198"/>
    <lineage>
        <taxon>Bacteria</taxon>
        <taxon>Pseudomonadati</taxon>
        <taxon>Planctomycetota</taxon>
        <taxon>Planctomycetia</taxon>
        <taxon>Pirellulales</taxon>
        <taxon>Pirellulaceae</taxon>
        <taxon>Rhodopirellula</taxon>
    </lineage>
</organism>
<reference evidence="1" key="1">
    <citation type="submission" date="2021-11" db="EMBL/GenBank/DDBJ databases">
        <title>Genome sequence.</title>
        <authorList>
            <person name="Sun Q."/>
        </authorList>
    </citation>
    <scope>NUCLEOTIDE SEQUENCE</scope>
    <source>
        <strain evidence="1">JC740</strain>
    </source>
</reference>